<dbReference type="EMBL" id="AVOT02099859">
    <property type="protein sequence ID" value="MBW0577083.1"/>
    <property type="molecule type" value="Genomic_DNA"/>
</dbReference>
<feature type="region of interest" description="Disordered" evidence="1">
    <location>
        <begin position="143"/>
        <end position="207"/>
    </location>
</feature>
<reference evidence="2" key="1">
    <citation type="submission" date="2021-03" db="EMBL/GenBank/DDBJ databases">
        <title>Draft genome sequence of rust myrtle Austropuccinia psidii MF-1, a brazilian biotype.</title>
        <authorList>
            <person name="Quecine M.C."/>
            <person name="Pachon D.M.R."/>
            <person name="Bonatelli M.L."/>
            <person name="Correr F.H."/>
            <person name="Franceschini L.M."/>
            <person name="Leite T.F."/>
            <person name="Margarido G.R.A."/>
            <person name="Almeida C.A."/>
            <person name="Ferrarezi J.A."/>
            <person name="Labate C.A."/>
        </authorList>
    </citation>
    <scope>NUCLEOTIDE SEQUENCE</scope>
    <source>
        <strain evidence="2">MF-1</strain>
    </source>
</reference>
<name>A0A9Q3PWW9_9BASI</name>
<feature type="region of interest" description="Disordered" evidence="1">
    <location>
        <begin position="1"/>
        <end position="58"/>
    </location>
</feature>
<feature type="compositionally biased region" description="Basic residues" evidence="1">
    <location>
        <begin position="161"/>
        <end position="182"/>
    </location>
</feature>
<gene>
    <name evidence="2" type="ORF">O181_116798</name>
</gene>
<organism evidence="2 3">
    <name type="scientific">Austropuccinia psidii MF-1</name>
    <dbReference type="NCBI Taxonomy" id="1389203"/>
    <lineage>
        <taxon>Eukaryota</taxon>
        <taxon>Fungi</taxon>
        <taxon>Dikarya</taxon>
        <taxon>Basidiomycota</taxon>
        <taxon>Pucciniomycotina</taxon>
        <taxon>Pucciniomycetes</taxon>
        <taxon>Pucciniales</taxon>
        <taxon>Sphaerophragmiaceae</taxon>
        <taxon>Austropuccinia</taxon>
    </lineage>
</organism>
<comment type="caution">
    <text evidence="2">The sequence shown here is derived from an EMBL/GenBank/DDBJ whole genome shotgun (WGS) entry which is preliminary data.</text>
</comment>
<evidence type="ECO:0000313" key="2">
    <source>
        <dbReference type="EMBL" id="MBW0577083.1"/>
    </source>
</evidence>
<evidence type="ECO:0000313" key="3">
    <source>
        <dbReference type="Proteomes" id="UP000765509"/>
    </source>
</evidence>
<protein>
    <submittedName>
        <fullName evidence="2">Uncharacterized protein</fullName>
    </submittedName>
</protein>
<dbReference type="AlphaFoldDB" id="A0A9Q3PWW9"/>
<dbReference type="Proteomes" id="UP000765509">
    <property type="component" value="Unassembled WGS sequence"/>
</dbReference>
<accession>A0A9Q3PWW9</accession>
<sequence length="207" mass="22693">MAHNRNASKYSVLPSGCEQGRGKTKSRSGKYSSRKTYLDDARVSPHSPRLLPTKFGVNSEPGLIQGNILRSEPFQSGSHGNISVPNLHIKSVLGQEKTVEVLGGWSPLSCEDKFKRIKNWVKSPILLSIDQNKELEIGPDLEKEGTVASTSSQPAPEVCKVKSKGPQKKQKVPKKNQRKGKGKPIGTDLNCKGTGSPNWSVNVRFDY</sequence>
<proteinExistence type="predicted"/>
<evidence type="ECO:0000256" key="1">
    <source>
        <dbReference type="SAM" id="MobiDB-lite"/>
    </source>
</evidence>
<keyword evidence="3" id="KW-1185">Reference proteome</keyword>